<keyword evidence="1" id="KW-0472">Membrane</keyword>
<dbReference type="Pfam" id="PF00892">
    <property type="entry name" value="EamA"/>
    <property type="match status" value="2"/>
</dbReference>
<feature type="transmembrane region" description="Helical" evidence="1">
    <location>
        <begin position="155"/>
        <end position="175"/>
    </location>
</feature>
<dbReference type="EMBL" id="CAFBIY010000158">
    <property type="protein sequence ID" value="CAB4852805.1"/>
    <property type="molecule type" value="Genomic_DNA"/>
</dbReference>
<feature type="transmembrane region" description="Helical" evidence="1">
    <location>
        <begin position="247"/>
        <end position="265"/>
    </location>
</feature>
<protein>
    <submittedName>
        <fullName evidence="4">Unannotated protein</fullName>
    </submittedName>
</protein>
<dbReference type="PANTHER" id="PTHR12715:SF4">
    <property type="entry name" value="EAMA DOMAIN-CONTAINING PROTEIN"/>
    <property type="match status" value="1"/>
</dbReference>
<dbReference type="InterPro" id="IPR052756">
    <property type="entry name" value="Alkyne_AA_exporter"/>
</dbReference>
<evidence type="ECO:0000313" key="8">
    <source>
        <dbReference type="EMBL" id="CAB4988673.1"/>
    </source>
</evidence>
<evidence type="ECO:0000313" key="5">
    <source>
        <dbReference type="EMBL" id="CAB4810446.1"/>
    </source>
</evidence>
<feature type="transmembrane region" description="Helical" evidence="1">
    <location>
        <begin position="74"/>
        <end position="94"/>
    </location>
</feature>
<dbReference type="EMBL" id="CAFBOL010000029">
    <property type="protein sequence ID" value="CAB4988673.1"/>
    <property type="molecule type" value="Genomic_DNA"/>
</dbReference>
<dbReference type="EMBL" id="CAESGF010000026">
    <property type="protein sequence ID" value="CAB4365228.1"/>
    <property type="molecule type" value="Genomic_DNA"/>
</dbReference>
<feature type="transmembrane region" description="Helical" evidence="1">
    <location>
        <begin position="100"/>
        <end position="119"/>
    </location>
</feature>
<feature type="transmembrane region" description="Helical" evidence="1">
    <location>
        <begin position="40"/>
        <end position="62"/>
    </location>
</feature>
<evidence type="ECO:0000259" key="2">
    <source>
        <dbReference type="Pfam" id="PF00892"/>
    </source>
</evidence>
<proteinExistence type="predicted"/>
<reference evidence="4" key="1">
    <citation type="submission" date="2020-05" db="EMBL/GenBank/DDBJ databases">
        <authorList>
            <person name="Chiriac C."/>
            <person name="Salcher M."/>
            <person name="Ghai R."/>
            <person name="Kavagutti S V."/>
        </authorList>
    </citation>
    <scope>NUCLEOTIDE SEQUENCE</scope>
</reference>
<evidence type="ECO:0000256" key="1">
    <source>
        <dbReference type="SAM" id="Phobius"/>
    </source>
</evidence>
<evidence type="ECO:0000313" key="6">
    <source>
        <dbReference type="EMBL" id="CAB4852805.1"/>
    </source>
</evidence>
<keyword evidence="1" id="KW-0812">Transmembrane</keyword>
<feature type="domain" description="EamA" evidence="2">
    <location>
        <begin position="22"/>
        <end position="145"/>
    </location>
</feature>
<accession>A0A6J6PUW0</accession>
<gene>
    <name evidence="4" type="ORF">UFOPK2656_00135</name>
    <name evidence="5" type="ORF">UFOPK3099_00699</name>
    <name evidence="6" type="ORF">UFOPK3267_02325</name>
    <name evidence="7" type="ORF">UFOPK3651_03381</name>
    <name evidence="8" type="ORF">UFOPK3931_01335</name>
    <name evidence="3" type="ORF">UFOPK4189_02976</name>
</gene>
<dbReference type="AlphaFoldDB" id="A0A6J6PUW0"/>
<feature type="transmembrane region" description="Helical" evidence="1">
    <location>
        <begin position="271"/>
        <end position="288"/>
    </location>
</feature>
<organism evidence="4">
    <name type="scientific">freshwater metagenome</name>
    <dbReference type="NCBI Taxonomy" id="449393"/>
    <lineage>
        <taxon>unclassified sequences</taxon>
        <taxon>metagenomes</taxon>
        <taxon>ecological metagenomes</taxon>
    </lineage>
</organism>
<dbReference type="GO" id="GO:0016020">
    <property type="term" value="C:membrane"/>
    <property type="evidence" value="ECO:0007669"/>
    <property type="project" value="InterPro"/>
</dbReference>
<dbReference type="EMBL" id="CAFBMT010000040">
    <property type="protein sequence ID" value="CAB4958972.1"/>
    <property type="molecule type" value="Genomic_DNA"/>
</dbReference>
<dbReference type="PANTHER" id="PTHR12715">
    <property type="entry name" value="TRANSPORTER, DRUG/METABOLITE EXPORTER FAMILY"/>
    <property type="match status" value="1"/>
</dbReference>
<feature type="transmembrane region" description="Helical" evidence="1">
    <location>
        <begin position="216"/>
        <end position="235"/>
    </location>
</feature>
<dbReference type="SUPFAM" id="SSF103481">
    <property type="entry name" value="Multidrug resistance efflux transporter EmrE"/>
    <property type="match status" value="2"/>
</dbReference>
<feature type="transmembrane region" description="Helical" evidence="1">
    <location>
        <begin position="131"/>
        <end position="149"/>
    </location>
</feature>
<dbReference type="EMBL" id="CAEZYF010000001">
    <property type="protein sequence ID" value="CAB4702346.1"/>
    <property type="molecule type" value="Genomic_DNA"/>
</dbReference>
<dbReference type="InterPro" id="IPR000620">
    <property type="entry name" value="EamA_dom"/>
</dbReference>
<evidence type="ECO:0000313" key="3">
    <source>
        <dbReference type="EMBL" id="CAB4365228.1"/>
    </source>
</evidence>
<evidence type="ECO:0000313" key="4">
    <source>
        <dbReference type="EMBL" id="CAB4702346.1"/>
    </source>
</evidence>
<sequence length="293" mass="30896">MMENAAPPRHMTGSDWARWAVPGLVWGMSFFFIAEALDAFPAAVITPLRVGLGFLTLSLVPATRRTRIEAADRWRIALLGIIWMAIPLSLFPFAEQHVSSSVTGMLNGATPIFVTIVAASMARKVPHARQLTGLLIGLGGVVLIALPAGSGKNSLTGIVMIFVALAFYGFALNVAVPLQQKYGALPVLWRSQAVALVATLPLGLTKVGDIHFTWKAMLAMIGLGVLGTALAYVMMTDNAGRLGSPRASASVYLIPVVSLLLGALVRDEHVAVLSVLGCAVALVGAWLASRHPG</sequence>
<dbReference type="InterPro" id="IPR037185">
    <property type="entry name" value="EmrE-like"/>
</dbReference>
<dbReference type="EMBL" id="CAFAAV010000038">
    <property type="protein sequence ID" value="CAB4810446.1"/>
    <property type="molecule type" value="Genomic_DNA"/>
</dbReference>
<feature type="domain" description="EamA" evidence="2">
    <location>
        <begin position="156"/>
        <end position="289"/>
    </location>
</feature>
<keyword evidence="1" id="KW-1133">Transmembrane helix</keyword>
<name>A0A6J6PUW0_9ZZZZ</name>
<evidence type="ECO:0000313" key="7">
    <source>
        <dbReference type="EMBL" id="CAB4958972.1"/>
    </source>
</evidence>
<feature type="transmembrane region" description="Helical" evidence="1">
    <location>
        <begin position="16"/>
        <end position="34"/>
    </location>
</feature>